<evidence type="ECO:0000313" key="1">
    <source>
        <dbReference type="EMBL" id="KHG30089.1"/>
    </source>
</evidence>
<dbReference type="EMBL" id="KN454186">
    <property type="protein sequence ID" value="KHG30089.1"/>
    <property type="molecule type" value="Genomic_DNA"/>
</dbReference>
<sequence length="19" mass="2165">MLLIEMLKCSKLQCLNAVN</sequence>
<keyword evidence="2" id="KW-1185">Reference proteome</keyword>
<organism evidence="1 2">
    <name type="scientific">Gossypium arboreum</name>
    <name type="common">Tree cotton</name>
    <name type="synonym">Gossypium nanking</name>
    <dbReference type="NCBI Taxonomy" id="29729"/>
    <lineage>
        <taxon>Eukaryota</taxon>
        <taxon>Viridiplantae</taxon>
        <taxon>Streptophyta</taxon>
        <taxon>Embryophyta</taxon>
        <taxon>Tracheophyta</taxon>
        <taxon>Spermatophyta</taxon>
        <taxon>Magnoliopsida</taxon>
        <taxon>eudicotyledons</taxon>
        <taxon>Gunneridae</taxon>
        <taxon>Pentapetalae</taxon>
        <taxon>rosids</taxon>
        <taxon>malvids</taxon>
        <taxon>Malvales</taxon>
        <taxon>Malvaceae</taxon>
        <taxon>Malvoideae</taxon>
        <taxon>Gossypium</taxon>
    </lineage>
</organism>
<name>A0A0B0PZY5_GOSAR</name>
<gene>
    <name evidence="1" type="ORF">F383_05431</name>
</gene>
<proteinExistence type="predicted"/>
<dbReference type="Proteomes" id="UP000032142">
    <property type="component" value="Unassembled WGS sequence"/>
</dbReference>
<evidence type="ECO:0000313" key="2">
    <source>
        <dbReference type="Proteomes" id="UP000032142"/>
    </source>
</evidence>
<accession>A0A0B0PZY5</accession>
<dbReference type="AlphaFoldDB" id="A0A0B0PZY5"/>
<reference evidence="2" key="1">
    <citation type="submission" date="2014-09" db="EMBL/GenBank/DDBJ databases">
        <authorList>
            <person name="Mudge J."/>
            <person name="Ramaraj T."/>
            <person name="Lindquist I.E."/>
            <person name="Bharti A.K."/>
            <person name="Sundararajan A."/>
            <person name="Cameron C.T."/>
            <person name="Woodward J.E."/>
            <person name="May G.D."/>
            <person name="Brubaker C."/>
            <person name="Broadhvest J."/>
            <person name="Wilkins T.A."/>
        </authorList>
    </citation>
    <scope>NUCLEOTIDE SEQUENCE</scope>
    <source>
        <strain evidence="2">cv. AKA8401</strain>
    </source>
</reference>
<protein>
    <submittedName>
        <fullName evidence="1">Uncharacterized protein</fullName>
    </submittedName>
</protein>